<evidence type="ECO:0000313" key="1">
    <source>
        <dbReference type="EMBL" id="VVA35052.1"/>
    </source>
</evidence>
<evidence type="ECO:0000313" key="2">
    <source>
        <dbReference type="Proteomes" id="UP000327085"/>
    </source>
</evidence>
<reference evidence="2" key="1">
    <citation type="journal article" date="2020" name="Plant J.">
        <title>Transposons played a major role in the diversification between the closely related almond and peach genomes: results from the almond genome sequence.</title>
        <authorList>
            <person name="Alioto T."/>
            <person name="Alexiou K.G."/>
            <person name="Bardil A."/>
            <person name="Barteri F."/>
            <person name="Castanera R."/>
            <person name="Cruz F."/>
            <person name="Dhingra A."/>
            <person name="Duval H."/>
            <person name="Fernandez I Marti A."/>
            <person name="Frias L."/>
            <person name="Galan B."/>
            <person name="Garcia J.L."/>
            <person name="Howad W."/>
            <person name="Gomez-Garrido J."/>
            <person name="Gut M."/>
            <person name="Julca I."/>
            <person name="Morata J."/>
            <person name="Puigdomenech P."/>
            <person name="Ribeca P."/>
            <person name="Rubio Cabetas M.J."/>
            <person name="Vlasova A."/>
            <person name="Wirthensohn M."/>
            <person name="Garcia-Mas J."/>
            <person name="Gabaldon T."/>
            <person name="Casacuberta J.M."/>
            <person name="Arus P."/>
        </authorList>
    </citation>
    <scope>NUCLEOTIDE SEQUENCE [LARGE SCALE GENOMIC DNA]</scope>
    <source>
        <strain evidence="2">cv. Texas</strain>
    </source>
</reference>
<proteinExistence type="predicted"/>
<dbReference type="AlphaFoldDB" id="A0A5E4G680"/>
<sequence>MGIEVSEVGVVVVPGEFRIVDVSDVGIVGMEVIELGVGVVVVGVEVIKIGLPLIGGLYSVER</sequence>
<protein>
    <submittedName>
        <fullName evidence="1">Uncharacterized protein</fullName>
    </submittedName>
</protein>
<name>A0A5E4G680_PRUDU</name>
<accession>A0A5E4G680</accession>
<organism evidence="1 2">
    <name type="scientific">Prunus dulcis</name>
    <name type="common">Almond</name>
    <name type="synonym">Amygdalus dulcis</name>
    <dbReference type="NCBI Taxonomy" id="3755"/>
    <lineage>
        <taxon>Eukaryota</taxon>
        <taxon>Viridiplantae</taxon>
        <taxon>Streptophyta</taxon>
        <taxon>Embryophyta</taxon>
        <taxon>Tracheophyta</taxon>
        <taxon>Spermatophyta</taxon>
        <taxon>Magnoliopsida</taxon>
        <taxon>eudicotyledons</taxon>
        <taxon>Gunneridae</taxon>
        <taxon>Pentapetalae</taxon>
        <taxon>rosids</taxon>
        <taxon>fabids</taxon>
        <taxon>Rosales</taxon>
        <taxon>Rosaceae</taxon>
        <taxon>Amygdaloideae</taxon>
        <taxon>Amygdaleae</taxon>
        <taxon>Prunus</taxon>
    </lineage>
</organism>
<dbReference type="InParanoid" id="A0A5E4G680"/>
<dbReference type="Gramene" id="VVA35052">
    <property type="protein sequence ID" value="VVA35052"/>
    <property type="gene ID" value="Prudul26B020383"/>
</dbReference>
<dbReference type="Proteomes" id="UP000327085">
    <property type="component" value="Chromosome 1"/>
</dbReference>
<dbReference type="EMBL" id="CABIKO010000367">
    <property type="protein sequence ID" value="VVA35052.1"/>
    <property type="molecule type" value="Genomic_DNA"/>
</dbReference>
<gene>
    <name evidence="1" type="ORF">ALMOND_2B020383</name>
</gene>